<keyword evidence="3" id="KW-1185">Reference proteome</keyword>
<organism evidence="2 3">
    <name type="scientific">Hansschlegelia beijingensis</name>
    <dbReference type="NCBI Taxonomy" id="1133344"/>
    <lineage>
        <taxon>Bacteria</taxon>
        <taxon>Pseudomonadati</taxon>
        <taxon>Pseudomonadota</taxon>
        <taxon>Alphaproteobacteria</taxon>
        <taxon>Hyphomicrobiales</taxon>
        <taxon>Methylopilaceae</taxon>
        <taxon>Hansschlegelia</taxon>
    </lineage>
</organism>
<feature type="domain" description="DUF6894" evidence="1">
    <location>
        <begin position="3"/>
        <end position="72"/>
    </location>
</feature>
<dbReference type="AlphaFoldDB" id="A0A7W6D233"/>
<comment type="caution">
    <text evidence="2">The sequence shown here is derived from an EMBL/GenBank/DDBJ whole genome shotgun (WGS) entry which is preliminary data.</text>
</comment>
<name>A0A7W6D233_9HYPH</name>
<accession>A0A7W6D233</accession>
<evidence type="ECO:0000313" key="3">
    <source>
        <dbReference type="Proteomes" id="UP000528964"/>
    </source>
</evidence>
<dbReference type="Proteomes" id="UP000528964">
    <property type="component" value="Unassembled WGS sequence"/>
</dbReference>
<evidence type="ECO:0000313" key="2">
    <source>
        <dbReference type="EMBL" id="MBB3971788.1"/>
    </source>
</evidence>
<sequence>MPRYFLHIRDRDGFTEDAEGAEFEGLAQAVAAAIVGARDILAEQIEEGRPLDGDRIEICDEGGALVETVRFADIVEIKPSFRRY</sequence>
<dbReference type="Pfam" id="PF21834">
    <property type="entry name" value="DUF6894"/>
    <property type="match status" value="1"/>
</dbReference>
<gene>
    <name evidence="2" type="ORF">GGR24_000421</name>
</gene>
<dbReference type="EMBL" id="JACIDR010000001">
    <property type="protein sequence ID" value="MBB3971788.1"/>
    <property type="molecule type" value="Genomic_DNA"/>
</dbReference>
<dbReference type="RefSeq" id="WP_183393635.1">
    <property type="nucleotide sequence ID" value="NZ_JACIDR010000001.1"/>
</dbReference>
<evidence type="ECO:0000259" key="1">
    <source>
        <dbReference type="Pfam" id="PF21834"/>
    </source>
</evidence>
<protein>
    <recommendedName>
        <fullName evidence="1">DUF6894 domain-containing protein</fullName>
    </recommendedName>
</protein>
<reference evidence="2 3" key="1">
    <citation type="submission" date="2020-08" db="EMBL/GenBank/DDBJ databases">
        <title>Genomic Encyclopedia of Type Strains, Phase IV (KMG-IV): sequencing the most valuable type-strain genomes for metagenomic binning, comparative biology and taxonomic classification.</title>
        <authorList>
            <person name="Goeker M."/>
        </authorList>
    </citation>
    <scope>NUCLEOTIDE SEQUENCE [LARGE SCALE GENOMIC DNA]</scope>
    <source>
        <strain evidence="2 3">DSM 25481</strain>
    </source>
</reference>
<proteinExistence type="predicted"/>
<dbReference type="InterPro" id="IPR054189">
    <property type="entry name" value="DUF6894"/>
</dbReference>